<dbReference type="InterPro" id="IPR043136">
    <property type="entry name" value="B30.2/SPRY_sf"/>
</dbReference>
<dbReference type="FunFam" id="2.60.120.920:FF:000037">
    <property type="entry name" value="Si:dkey-191j3.2"/>
    <property type="match status" value="1"/>
</dbReference>
<dbReference type="PROSITE" id="PS50188">
    <property type="entry name" value="B302_SPRY"/>
    <property type="match status" value="1"/>
</dbReference>
<accession>A0A3P8NQP9</accession>
<dbReference type="Gene3D" id="3.80.10.10">
    <property type="entry name" value="Ribonuclease Inhibitor"/>
    <property type="match status" value="2"/>
</dbReference>
<evidence type="ECO:0000313" key="9">
    <source>
        <dbReference type="Ensembl" id="ENSACLP00000007117.2"/>
    </source>
</evidence>
<dbReference type="GO" id="GO:0005737">
    <property type="term" value="C:cytoplasm"/>
    <property type="evidence" value="ECO:0007669"/>
    <property type="project" value="UniProtKB-SubCell"/>
</dbReference>
<dbReference type="InterPro" id="IPR041075">
    <property type="entry name" value="NOD1/2_WH"/>
</dbReference>
<dbReference type="SUPFAM" id="SSF52047">
    <property type="entry name" value="RNI-like"/>
    <property type="match status" value="1"/>
</dbReference>
<dbReference type="FunFam" id="3.40.50.300:FF:001524">
    <property type="entry name" value="Si:dkey-126g1.7"/>
    <property type="match status" value="1"/>
</dbReference>
<dbReference type="Gene3D" id="2.60.120.920">
    <property type="match status" value="1"/>
</dbReference>
<dbReference type="InterPro" id="IPR003879">
    <property type="entry name" value="Butyrophylin_SPRY"/>
</dbReference>
<dbReference type="InterPro" id="IPR001870">
    <property type="entry name" value="B30.2/SPRY"/>
</dbReference>
<protein>
    <recommendedName>
        <fullName evidence="11">B30.2/SPRY domain-containing protein</fullName>
    </recommendedName>
</protein>
<evidence type="ECO:0000259" key="8">
    <source>
        <dbReference type="PROSITE" id="PS50837"/>
    </source>
</evidence>
<evidence type="ECO:0000256" key="4">
    <source>
        <dbReference type="ARBA" id="ARBA00022737"/>
    </source>
</evidence>
<keyword evidence="3" id="KW-0433">Leucine-rich repeat</keyword>
<keyword evidence="4" id="KW-0677">Repeat</keyword>
<reference evidence="9" key="3">
    <citation type="submission" date="2025-09" db="UniProtKB">
        <authorList>
            <consortium name="Ensembl"/>
        </authorList>
    </citation>
    <scope>IDENTIFICATION</scope>
</reference>
<evidence type="ECO:0000313" key="10">
    <source>
        <dbReference type="Proteomes" id="UP000265100"/>
    </source>
</evidence>
<dbReference type="GeneTree" id="ENSGT01150000286915"/>
<gene>
    <name evidence="9" type="primary">MSH3</name>
</gene>
<dbReference type="Pfam" id="PF05729">
    <property type="entry name" value="NACHT"/>
    <property type="match status" value="1"/>
</dbReference>
<dbReference type="InterPro" id="IPR029495">
    <property type="entry name" value="NACHT-assoc"/>
</dbReference>
<feature type="domain" description="NACHT" evidence="8">
    <location>
        <begin position="200"/>
        <end position="334"/>
    </location>
</feature>
<dbReference type="Pfam" id="PF13765">
    <property type="entry name" value="PRY"/>
    <property type="match status" value="1"/>
</dbReference>
<dbReference type="SUPFAM" id="SSF49899">
    <property type="entry name" value="Concanavalin A-like lectins/glucanases"/>
    <property type="match status" value="1"/>
</dbReference>
<organism evidence="9 10">
    <name type="scientific">Astatotilapia calliptera</name>
    <name type="common">Eastern happy</name>
    <name type="synonym">Chromis callipterus</name>
    <dbReference type="NCBI Taxonomy" id="8154"/>
    <lineage>
        <taxon>Eukaryota</taxon>
        <taxon>Metazoa</taxon>
        <taxon>Chordata</taxon>
        <taxon>Craniata</taxon>
        <taxon>Vertebrata</taxon>
        <taxon>Euteleostomi</taxon>
        <taxon>Actinopterygii</taxon>
        <taxon>Neopterygii</taxon>
        <taxon>Teleostei</taxon>
        <taxon>Neoteleostei</taxon>
        <taxon>Acanthomorphata</taxon>
        <taxon>Ovalentaria</taxon>
        <taxon>Cichlomorphae</taxon>
        <taxon>Cichliformes</taxon>
        <taxon>Cichlidae</taxon>
        <taxon>African cichlids</taxon>
        <taxon>Pseudocrenilabrinae</taxon>
        <taxon>Haplochromini</taxon>
        <taxon>Astatotilapia</taxon>
    </lineage>
</organism>
<dbReference type="CDD" id="cd16040">
    <property type="entry name" value="SPRY_PRY_SNTX"/>
    <property type="match status" value="1"/>
</dbReference>
<dbReference type="PRINTS" id="PR01407">
    <property type="entry name" value="BUTYPHLNCDUF"/>
</dbReference>
<dbReference type="Gene3D" id="3.40.50.300">
    <property type="entry name" value="P-loop containing nucleotide triphosphate hydrolases"/>
    <property type="match status" value="1"/>
</dbReference>
<dbReference type="Pfam" id="PF17779">
    <property type="entry name" value="WHD_NOD2"/>
    <property type="match status" value="1"/>
</dbReference>
<dbReference type="InterPro" id="IPR006574">
    <property type="entry name" value="PRY"/>
</dbReference>
<dbReference type="OMA" id="KMEDCEL"/>
<keyword evidence="10" id="KW-1185">Reference proteome</keyword>
<dbReference type="Proteomes" id="UP000265100">
    <property type="component" value="Chromosome 23"/>
</dbReference>
<comment type="subcellular location">
    <subcellularLocation>
        <location evidence="1">Cytoplasm</location>
    </subcellularLocation>
</comment>
<dbReference type="InterPro" id="IPR001611">
    <property type="entry name" value="Leu-rich_rpt"/>
</dbReference>
<dbReference type="STRING" id="8154.ENSACLP00000007117"/>
<reference evidence="9" key="2">
    <citation type="submission" date="2025-08" db="UniProtKB">
        <authorList>
            <consortium name="Ensembl"/>
        </authorList>
    </citation>
    <scope>IDENTIFICATION</scope>
</reference>
<feature type="domain" description="B30.2/SPRY" evidence="7">
    <location>
        <begin position="882"/>
        <end position="1072"/>
    </location>
</feature>
<dbReference type="InterPro" id="IPR032675">
    <property type="entry name" value="LRR_dom_sf"/>
</dbReference>
<proteinExistence type="predicted"/>
<keyword evidence="5" id="KW-0547">Nucleotide-binding</keyword>
<dbReference type="Bgee" id="ENSACLG00000004789">
    <property type="expression patterns" value="Expressed in spleen and 2 other cell types or tissues"/>
</dbReference>
<evidence type="ECO:0000256" key="5">
    <source>
        <dbReference type="ARBA" id="ARBA00022741"/>
    </source>
</evidence>
<dbReference type="PROSITE" id="PS50837">
    <property type="entry name" value="NACHT"/>
    <property type="match status" value="1"/>
</dbReference>
<reference evidence="9" key="1">
    <citation type="submission" date="2018-05" db="EMBL/GenBank/DDBJ databases">
        <authorList>
            <person name="Datahose"/>
        </authorList>
    </citation>
    <scope>NUCLEOTIDE SEQUENCE</scope>
</reference>
<dbReference type="Ensembl" id="ENSACLT00000007275.2">
    <property type="protein sequence ID" value="ENSACLP00000007117.2"/>
    <property type="gene ID" value="ENSACLG00000004789.2"/>
</dbReference>
<evidence type="ECO:0000259" key="7">
    <source>
        <dbReference type="PROSITE" id="PS50188"/>
    </source>
</evidence>
<dbReference type="Pfam" id="PF14484">
    <property type="entry name" value="FISNA"/>
    <property type="match status" value="1"/>
</dbReference>
<dbReference type="SMART" id="SM00589">
    <property type="entry name" value="PRY"/>
    <property type="match status" value="1"/>
</dbReference>
<dbReference type="Pfam" id="PF00622">
    <property type="entry name" value="SPRY"/>
    <property type="match status" value="1"/>
</dbReference>
<dbReference type="InterPro" id="IPR051261">
    <property type="entry name" value="NLR"/>
</dbReference>
<sequence length="1072" mass="121575">MKEASSLDQESSEVPSGQSAHLCQTHLESIFMLVEDNIISFVKKQLKELQKVLHADFPEYLESQSKDEEMLEAEVKEQRENSREAFVKITLHFLRKIKQEELADSLQNKIFARRYQYELKSHLKKKFGCVFEGIAKTGNPTLLNQIYTELYITEGGTGNVNAKHEIRQIETASRRLHKKETTIRQEDIFKAPPGRDKPIRTVLTKGVAGIGKTVLTQKFTLDWAEKKANQNFQFIFPFAFRELNVLKENKFSLVELVNLFFSEIREVRICSFEDFQVLFIFDGLDECRLPLDFHNTDLITDPRKSTSVDALLINLIKGNLLPSAQLWITTRPAAANQIPAECVDMVTEVRGFTDPQKEEYFRKRSRDEKQASRIISHIKTSRSLHIMCHIPVFCWITATVLEDVLKTREGGQLPKTLTDMYIHFLVVQTKVKKFKYDGGAETDPHWSPESRKMVESLGKLAFDQLQKDNLIFYESDLTECGIDITAASVYSGVFTQLFREERGLYQDKVFCFIHLSVQEFLAALHVHLTFINTGVNLLEEEQNTSRNFETRQHTGSQFYESAVEKALQSPNGLLDLFLRFLLGLSLQSNQNLLQGLLTQTGNGSQINQETVQYIKKKLNENLSVEKSINLFHCLNELNDRAIVEKIQQSLSSEQFSTDELSPAQWSALVFILLSSEEDLEVFDLKKYSASEDALLRLLPVVKASQKALLNSCNLSERSCEALSSVLKMEDCELTAIDLSNNNLRDSGVKLISAGLKHPHITLKTIRLSGCDLSQRSCEIISSILSSQFCSLIELDLSNNDLAKSGVKVLSSGLGSLHCKLETLRLSGCLITDEACGFLISALSSNPSYLRELDLSYNHPGQEQVKQLSAILKDPSWGLHTLRVEPAGVRWLRPGLRKYSCQLTIDTNTVHTNLQLSDNNRKVMFVWEGLPYPDHPDRFDCICPQLLCRNGLTGRCYWEVEWRGGVYISVSYRTIRRKGRTGCVFGKNDQSWSLSCSDYCGYSAWHNKQKTSISSSSVSKRVAVYVDCPAGTLSFYRVSNTLIHLHTFNTTFTEPLYPGFTVSFGSSVCLCVV</sequence>
<evidence type="ECO:0008006" key="11">
    <source>
        <dbReference type="Google" id="ProtNLM"/>
    </source>
</evidence>
<dbReference type="Pfam" id="PF13516">
    <property type="entry name" value="LRR_6"/>
    <property type="match status" value="2"/>
</dbReference>
<dbReference type="InterPro" id="IPR041267">
    <property type="entry name" value="NLRP_HD2"/>
</dbReference>
<dbReference type="SMART" id="SM00449">
    <property type="entry name" value="SPRY"/>
    <property type="match status" value="1"/>
</dbReference>
<name>A0A3P8NQP9_ASTCA</name>
<dbReference type="SMART" id="SM01288">
    <property type="entry name" value="FISNA"/>
    <property type="match status" value="1"/>
</dbReference>
<dbReference type="Pfam" id="PF17776">
    <property type="entry name" value="NLRC4_HD2"/>
    <property type="match status" value="1"/>
</dbReference>
<keyword evidence="6" id="KW-0067">ATP-binding</keyword>
<dbReference type="InterPro" id="IPR027417">
    <property type="entry name" value="P-loop_NTPase"/>
</dbReference>
<evidence type="ECO:0000256" key="1">
    <source>
        <dbReference type="ARBA" id="ARBA00004496"/>
    </source>
</evidence>
<dbReference type="InterPro" id="IPR007111">
    <property type="entry name" value="NACHT_NTPase"/>
</dbReference>
<dbReference type="PANTHER" id="PTHR24106">
    <property type="entry name" value="NACHT, LRR AND CARD DOMAINS-CONTAINING"/>
    <property type="match status" value="1"/>
</dbReference>
<evidence type="ECO:0000256" key="2">
    <source>
        <dbReference type="ARBA" id="ARBA00022490"/>
    </source>
</evidence>
<keyword evidence="2" id="KW-0963">Cytoplasm</keyword>
<dbReference type="AlphaFoldDB" id="A0A3P8NQP9"/>
<evidence type="ECO:0000256" key="6">
    <source>
        <dbReference type="ARBA" id="ARBA00022840"/>
    </source>
</evidence>
<dbReference type="SMART" id="SM00368">
    <property type="entry name" value="LRR_RI"/>
    <property type="match status" value="5"/>
</dbReference>
<dbReference type="InterPro" id="IPR003877">
    <property type="entry name" value="SPRY_dom"/>
</dbReference>
<evidence type="ECO:0000256" key="3">
    <source>
        <dbReference type="ARBA" id="ARBA00022614"/>
    </source>
</evidence>
<dbReference type="InterPro" id="IPR013320">
    <property type="entry name" value="ConA-like_dom_sf"/>
</dbReference>
<dbReference type="GO" id="GO:0005524">
    <property type="term" value="F:ATP binding"/>
    <property type="evidence" value="ECO:0007669"/>
    <property type="project" value="UniProtKB-KW"/>
</dbReference>